<reference evidence="2 3" key="1">
    <citation type="submission" date="2018-06" db="EMBL/GenBank/DDBJ databases">
        <title>Freshwater and sediment microbial communities from various areas in North America, analyzing microbe dynamics in response to fracking.</title>
        <authorList>
            <person name="Lamendella R."/>
        </authorList>
    </citation>
    <scope>NUCLEOTIDE SEQUENCE [LARGE SCALE GENOMIC DNA]</scope>
    <source>
        <strain evidence="2 3">NG-13</strain>
    </source>
</reference>
<dbReference type="Proteomes" id="UP000248827">
    <property type="component" value="Unassembled WGS sequence"/>
</dbReference>
<keyword evidence="2" id="KW-0238">DNA-binding</keyword>
<dbReference type="Pfam" id="PF13443">
    <property type="entry name" value="HTH_26"/>
    <property type="match status" value="1"/>
</dbReference>
<dbReference type="InterPro" id="IPR010982">
    <property type="entry name" value="Lambda_DNA-bd_dom_sf"/>
</dbReference>
<proteinExistence type="predicted"/>
<evidence type="ECO:0000313" key="2">
    <source>
        <dbReference type="EMBL" id="RAI96874.1"/>
    </source>
</evidence>
<sequence length="115" mass="13405">MTDNKKNLFTKIGKDALIEDTVVRDPDEPVRIELRLHEALSKRNLKQRDLARMTGIRPNAISNIYRGFPERLSLDHLERIANALKITDINELITLVYEQDHDFWQIGLEGHTEKD</sequence>
<evidence type="ECO:0000259" key="1">
    <source>
        <dbReference type="PROSITE" id="PS50943"/>
    </source>
</evidence>
<name>A0ABX9BKB5_9BACL</name>
<organism evidence="2 3">
    <name type="scientific">Paenibacillus pabuli</name>
    <dbReference type="NCBI Taxonomy" id="1472"/>
    <lineage>
        <taxon>Bacteria</taxon>
        <taxon>Bacillati</taxon>
        <taxon>Bacillota</taxon>
        <taxon>Bacilli</taxon>
        <taxon>Bacillales</taxon>
        <taxon>Paenibacillaceae</taxon>
        <taxon>Paenibacillus</taxon>
    </lineage>
</organism>
<gene>
    <name evidence="2" type="ORF">DET54_106232</name>
</gene>
<dbReference type="EMBL" id="QLLI01000006">
    <property type="protein sequence ID" value="RAI96874.1"/>
    <property type="molecule type" value="Genomic_DNA"/>
</dbReference>
<dbReference type="Gene3D" id="1.10.260.40">
    <property type="entry name" value="lambda repressor-like DNA-binding domains"/>
    <property type="match status" value="1"/>
</dbReference>
<dbReference type="RefSeq" id="WP_111620046.1">
    <property type="nucleotide sequence ID" value="NZ_QLLI01000006.1"/>
</dbReference>
<evidence type="ECO:0000313" key="3">
    <source>
        <dbReference type="Proteomes" id="UP000248827"/>
    </source>
</evidence>
<comment type="caution">
    <text evidence="2">The sequence shown here is derived from an EMBL/GenBank/DDBJ whole genome shotgun (WGS) entry which is preliminary data.</text>
</comment>
<dbReference type="SMART" id="SM00530">
    <property type="entry name" value="HTH_XRE"/>
    <property type="match status" value="1"/>
</dbReference>
<dbReference type="CDD" id="cd00093">
    <property type="entry name" value="HTH_XRE"/>
    <property type="match status" value="1"/>
</dbReference>
<dbReference type="GO" id="GO:0003677">
    <property type="term" value="F:DNA binding"/>
    <property type="evidence" value="ECO:0007669"/>
    <property type="project" value="UniProtKB-KW"/>
</dbReference>
<feature type="domain" description="HTH cro/C1-type" evidence="1">
    <location>
        <begin position="36"/>
        <end position="92"/>
    </location>
</feature>
<accession>A0ABX9BKB5</accession>
<dbReference type="SUPFAM" id="SSF47413">
    <property type="entry name" value="lambda repressor-like DNA-binding domains"/>
    <property type="match status" value="1"/>
</dbReference>
<dbReference type="InterPro" id="IPR001387">
    <property type="entry name" value="Cro/C1-type_HTH"/>
</dbReference>
<protein>
    <submittedName>
        <fullName evidence="2">Cro/C1-type helix-turn-helix DNA-binding protein</fullName>
    </submittedName>
</protein>
<dbReference type="PROSITE" id="PS50943">
    <property type="entry name" value="HTH_CROC1"/>
    <property type="match status" value="1"/>
</dbReference>
<keyword evidence="3" id="KW-1185">Reference proteome</keyword>